<protein>
    <submittedName>
        <fullName evidence="1">Uncharacterized protein</fullName>
    </submittedName>
</protein>
<accession>A0ABN9R2K4</accession>
<name>A0ABN9R2K4_9DINO</name>
<proteinExistence type="predicted"/>
<dbReference type="Proteomes" id="UP001189429">
    <property type="component" value="Unassembled WGS sequence"/>
</dbReference>
<organism evidence="1 2">
    <name type="scientific">Prorocentrum cordatum</name>
    <dbReference type="NCBI Taxonomy" id="2364126"/>
    <lineage>
        <taxon>Eukaryota</taxon>
        <taxon>Sar</taxon>
        <taxon>Alveolata</taxon>
        <taxon>Dinophyceae</taxon>
        <taxon>Prorocentrales</taxon>
        <taxon>Prorocentraceae</taxon>
        <taxon>Prorocentrum</taxon>
    </lineage>
</organism>
<dbReference type="EMBL" id="CAUYUJ010004811">
    <property type="protein sequence ID" value="CAK0811057.1"/>
    <property type="molecule type" value="Genomic_DNA"/>
</dbReference>
<sequence>MRLLLKPLALPDMLICERGSHNSCAFGVHTALLRVVAGRPGAALWLTTGAGSFFCDGACTSAGRKPREAAEQLRNRSRAATRERILADASLRSARVQAVRQKC</sequence>
<keyword evidence="2" id="KW-1185">Reference proteome</keyword>
<evidence type="ECO:0000313" key="2">
    <source>
        <dbReference type="Proteomes" id="UP001189429"/>
    </source>
</evidence>
<reference evidence="1" key="1">
    <citation type="submission" date="2023-10" db="EMBL/GenBank/DDBJ databases">
        <authorList>
            <person name="Chen Y."/>
            <person name="Shah S."/>
            <person name="Dougan E. K."/>
            <person name="Thang M."/>
            <person name="Chan C."/>
        </authorList>
    </citation>
    <scope>NUCLEOTIDE SEQUENCE [LARGE SCALE GENOMIC DNA]</scope>
</reference>
<evidence type="ECO:0000313" key="1">
    <source>
        <dbReference type="EMBL" id="CAK0811057.1"/>
    </source>
</evidence>
<gene>
    <name evidence="1" type="ORF">PCOR1329_LOCUS15806</name>
</gene>
<comment type="caution">
    <text evidence="1">The sequence shown here is derived from an EMBL/GenBank/DDBJ whole genome shotgun (WGS) entry which is preliminary data.</text>
</comment>